<reference evidence="6 7" key="1">
    <citation type="submission" date="2010-04" db="EMBL/GenBank/DDBJ databases">
        <authorList>
            <person name="Qin X."/>
            <person name="Bachman B."/>
            <person name="Battles P."/>
            <person name="Bell A."/>
            <person name="Bess C."/>
            <person name="Bickham C."/>
            <person name="Chaboub L."/>
            <person name="Chen D."/>
            <person name="Coyle M."/>
            <person name="Deiros D.R."/>
            <person name="Dinh H."/>
            <person name="Forbes L."/>
            <person name="Fowler G."/>
            <person name="Francisco L."/>
            <person name="Fu Q."/>
            <person name="Gubbala S."/>
            <person name="Hale W."/>
            <person name="Han Y."/>
            <person name="Hemphill L."/>
            <person name="Highlander S.K."/>
            <person name="Hirani K."/>
            <person name="Hogues M."/>
            <person name="Jackson L."/>
            <person name="Jakkamsetti A."/>
            <person name="Javaid M."/>
            <person name="Jiang H."/>
            <person name="Korchina V."/>
            <person name="Kovar C."/>
            <person name="Lara F."/>
            <person name="Lee S."/>
            <person name="Mata R."/>
            <person name="Mathew T."/>
            <person name="Moen C."/>
            <person name="Morales K."/>
            <person name="Munidasa M."/>
            <person name="Nazareth L."/>
            <person name="Ngo R."/>
            <person name="Nguyen L."/>
            <person name="Okwuonu G."/>
            <person name="Ongeri F."/>
            <person name="Patil S."/>
            <person name="Petrosino J."/>
            <person name="Pham C."/>
            <person name="Pham P."/>
            <person name="Pu L.-L."/>
            <person name="Puazo M."/>
            <person name="Raj R."/>
            <person name="Reid J."/>
            <person name="Rouhana J."/>
            <person name="Saada N."/>
            <person name="Shang Y."/>
            <person name="Simmons D."/>
            <person name="Thornton R."/>
            <person name="Warren J."/>
            <person name="Weissenberger G."/>
            <person name="Zhang J."/>
            <person name="Zhang L."/>
            <person name="Zhou C."/>
            <person name="Zhu D."/>
            <person name="Muzny D."/>
            <person name="Worley K."/>
            <person name="Gibbs R."/>
        </authorList>
    </citation>
    <scope>NUCLEOTIDE SEQUENCE [LARGE SCALE GENOMIC DNA]</scope>
    <source>
        <strain evidence="6 7">ATCC 49957</strain>
    </source>
</reference>
<dbReference type="SUPFAM" id="SSF54637">
    <property type="entry name" value="Thioesterase/thiol ester dehydrase-isomerase"/>
    <property type="match status" value="1"/>
</dbReference>
<dbReference type="InterPro" id="IPR029069">
    <property type="entry name" value="HotDog_dom_sf"/>
</dbReference>
<dbReference type="AlphaFoldDB" id="D5RJN4"/>
<evidence type="ECO:0000256" key="1">
    <source>
        <dbReference type="ARBA" id="ARBA00022679"/>
    </source>
</evidence>
<feature type="non-terminal residue" evidence="6">
    <location>
        <position position="1"/>
    </location>
</feature>
<evidence type="ECO:0000259" key="4">
    <source>
        <dbReference type="Pfam" id="PF01515"/>
    </source>
</evidence>
<organism evidence="6 7">
    <name type="scientific">Pseudoroseomonas cervicalis ATCC 49957</name>
    <dbReference type="NCBI Taxonomy" id="525371"/>
    <lineage>
        <taxon>Bacteria</taxon>
        <taxon>Pseudomonadati</taxon>
        <taxon>Pseudomonadota</taxon>
        <taxon>Alphaproteobacteria</taxon>
        <taxon>Acetobacterales</taxon>
        <taxon>Roseomonadaceae</taxon>
        <taxon>Roseomonas</taxon>
    </lineage>
</organism>
<dbReference type="SUPFAM" id="SSF53659">
    <property type="entry name" value="Isocitrate/Isopropylmalate dehydrogenase-like"/>
    <property type="match status" value="1"/>
</dbReference>
<dbReference type="HOGENOM" id="CLU_472185_0_0_5"/>
<gene>
    <name evidence="6" type="primary">ptb</name>
    <name evidence="6" type="ORF">HMPREF0731_1294</name>
</gene>
<evidence type="ECO:0000313" key="7">
    <source>
        <dbReference type="Proteomes" id="UP000005324"/>
    </source>
</evidence>
<dbReference type="PANTHER" id="PTHR43356">
    <property type="entry name" value="PHOSPHATE ACETYLTRANSFERASE"/>
    <property type="match status" value="1"/>
</dbReference>
<evidence type="ECO:0000313" key="6">
    <source>
        <dbReference type="EMBL" id="EFH12480.1"/>
    </source>
</evidence>
<keyword evidence="7" id="KW-1185">Reference proteome</keyword>
<evidence type="ECO:0000256" key="2">
    <source>
        <dbReference type="ARBA" id="ARBA00023315"/>
    </source>
</evidence>
<dbReference type="GO" id="GO:0050182">
    <property type="term" value="F:phosphate butyryltransferase activity"/>
    <property type="evidence" value="ECO:0007669"/>
    <property type="project" value="UniProtKB-EC"/>
</dbReference>
<dbReference type="InterPro" id="IPR050500">
    <property type="entry name" value="Phos_Acetyltrans/Butyryltrans"/>
</dbReference>
<dbReference type="CDD" id="cd03449">
    <property type="entry name" value="R_hydratase"/>
    <property type="match status" value="1"/>
</dbReference>
<dbReference type="Pfam" id="PF01575">
    <property type="entry name" value="MaoC_dehydratas"/>
    <property type="match status" value="1"/>
</dbReference>
<feature type="compositionally biased region" description="Low complexity" evidence="3">
    <location>
        <begin position="1"/>
        <end position="16"/>
    </location>
</feature>
<dbReference type="Gene3D" id="3.40.718.10">
    <property type="entry name" value="Isopropylmalate Dehydrogenase"/>
    <property type="match status" value="1"/>
</dbReference>
<evidence type="ECO:0000256" key="3">
    <source>
        <dbReference type="SAM" id="MobiDB-lite"/>
    </source>
</evidence>
<protein>
    <submittedName>
        <fullName evidence="6">Phosphate acetyl/butyryl transferase</fullName>
        <ecNumber evidence="6">2.3.1.19</ecNumber>
    </submittedName>
</protein>
<dbReference type="PANTHER" id="PTHR43356:SF2">
    <property type="entry name" value="PHOSPHATE ACETYLTRANSFERASE"/>
    <property type="match status" value="1"/>
</dbReference>
<feature type="domain" description="MaoC-like" evidence="5">
    <location>
        <begin position="132"/>
        <end position="223"/>
    </location>
</feature>
<dbReference type="InterPro" id="IPR002505">
    <property type="entry name" value="PTA_PTB"/>
</dbReference>
<dbReference type="Gene3D" id="3.10.129.10">
    <property type="entry name" value="Hotdog Thioesterase"/>
    <property type="match status" value="1"/>
</dbReference>
<dbReference type="EC" id="2.3.1.19" evidence="6"/>
<accession>D5RJN4</accession>
<dbReference type="EMBL" id="ADVL01000212">
    <property type="protein sequence ID" value="EFH12480.1"/>
    <property type="molecule type" value="Genomic_DNA"/>
</dbReference>
<feature type="region of interest" description="Disordered" evidence="3">
    <location>
        <begin position="1"/>
        <end position="46"/>
    </location>
</feature>
<dbReference type="NCBIfam" id="NF006045">
    <property type="entry name" value="PRK08190.1"/>
    <property type="match status" value="1"/>
</dbReference>
<dbReference type="NCBIfam" id="NF008852">
    <property type="entry name" value="PRK11890.1"/>
    <property type="match status" value="1"/>
</dbReference>
<dbReference type="Pfam" id="PF01515">
    <property type="entry name" value="PTA_PTB"/>
    <property type="match status" value="1"/>
</dbReference>
<feature type="domain" description="Phosphate acetyl/butaryl transferase" evidence="4">
    <location>
        <begin position="349"/>
        <end position="563"/>
    </location>
</feature>
<proteinExistence type="predicted"/>
<dbReference type="Proteomes" id="UP000005324">
    <property type="component" value="Unassembled WGS sequence"/>
</dbReference>
<sequence>AAAPSRSCAGCRRAAAGRGGGRGQGRHHGSAATSGGGKGRQGTGARFPRKRMTFLSAPAARLQPAHKAPGVDPRQFTNRPFGLMVRRGTAGGCRCAAAAPILPRLHGGFRMTAELVANRPFAEIAPGDSASLTRRITQQDIELYAALTGDANPTHLATPEGESGGPRPTAHSMLGAALISTLLGTRLPGAGTVYAGQTLRFLLPLQAGDALTVRVAVRDKQEAGRLVRLDCQGTNQRGETVFEGLAEVCAPATKLFLPPRETPDLMLHRHSHYGRLIARCEGQAPVPCAVAHPCDEAALAGALEAAGQGLIRPLLVGPEARIREIAARAGLDLGDLPVIDTPHSHASAARAVALVREGKAGLLMKGSLHTDELMSAVVAREAGLRTERRISHVFIMDVPSYPEPLFITDAAINIQPDLATKADIIRNAIDLHHGLGLGTPRVAILSAVETVNPRLPGTLDAAALCKMADRGQIQGGVLDGPLALDNAISPAAARIKGIVSEVAGRAQVLVVPDLEAGNMLAKNLSFLSGADAAGIVLGARVPIVLTSRADNQRTRLASCAVAALYARHLAARLEGVA</sequence>
<keyword evidence="1 6" id="KW-0808">Transferase</keyword>
<keyword evidence="2 6" id="KW-0012">Acyltransferase</keyword>
<name>D5RJN4_9PROT</name>
<comment type="caution">
    <text evidence="6">The sequence shown here is derived from an EMBL/GenBank/DDBJ whole genome shotgun (WGS) entry which is preliminary data.</text>
</comment>
<dbReference type="InterPro" id="IPR002539">
    <property type="entry name" value="MaoC-like_dom"/>
</dbReference>
<evidence type="ECO:0000259" key="5">
    <source>
        <dbReference type="Pfam" id="PF01575"/>
    </source>
</evidence>